<sequence length="48" mass="5553">MEVWRWSLEEFVLGGFCKRRSASSDAVEDCERRIYASRDHSESSGVLD</sequence>
<organism evidence="1 2">
    <name type="scientific">Castilleja foliolosa</name>
    <dbReference type="NCBI Taxonomy" id="1961234"/>
    <lineage>
        <taxon>Eukaryota</taxon>
        <taxon>Viridiplantae</taxon>
        <taxon>Streptophyta</taxon>
        <taxon>Embryophyta</taxon>
        <taxon>Tracheophyta</taxon>
        <taxon>Spermatophyta</taxon>
        <taxon>Magnoliopsida</taxon>
        <taxon>eudicotyledons</taxon>
        <taxon>Gunneridae</taxon>
        <taxon>Pentapetalae</taxon>
        <taxon>asterids</taxon>
        <taxon>lamiids</taxon>
        <taxon>Lamiales</taxon>
        <taxon>Orobanchaceae</taxon>
        <taxon>Pedicularideae</taxon>
        <taxon>Castillejinae</taxon>
        <taxon>Castilleja</taxon>
    </lineage>
</organism>
<comment type="caution">
    <text evidence="1">The sequence shown here is derived from an EMBL/GenBank/DDBJ whole genome shotgun (WGS) entry which is preliminary data.</text>
</comment>
<evidence type="ECO:0000313" key="2">
    <source>
        <dbReference type="Proteomes" id="UP001632038"/>
    </source>
</evidence>
<evidence type="ECO:0000313" key="1">
    <source>
        <dbReference type="EMBL" id="KAL3625852.1"/>
    </source>
</evidence>
<accession>A0ABD3C8G4</accession>
<protein>
    <submittedName>
        <fullName evidence="1">Uncharacterized protein</fullName>
    </submittedName>
</protein>
<gene>
    <name evidence="1" type="ORF">CASFOL_030381</name>
</gene>
<reference evidence="2" key="1">
    <citation type="journal article" date="2024" name="IScience">
        <title>Strigolactones Initiate the Formation of Haustorium-like Structures in Castilleja.</title>
        <authorList>
            <person name="Buerger M."/>
            <person name="Peterson D."/>
            <person name="Chory J."/>
        </authorList>
    </citation>
    <scope>NUCLEOTIDE SEQUENCE [LARGE SCALE GENOMIC DNA]</scope>
</reference>
<name>A0ABD3C8G4_9LAMI</name>
<dbReference type="AlphaFoldDB" id="A0ABD3C8G4"/>
<keyword evidence="2" id="KW-1185">Reference proteome</keyword>
<proteinExistence type="predicted"/>
<dbReference type="Proteomes" id="UP001632038">
    <property type="component" value="Unassembled WGS sequence"/>
</dbReference>
<dbReference type="EMBL" id="JAVIJP010000048">
    <property type="protein sequence ID" value="KAL3625852.1"/>
    <property type="molecule type" value="Genomic_DNA"/>
</dbReference>